<accession>A0A193SL61</accession>
<organism evidence="1 2">
    <name type="scientific">Pseudomonas cerasi</name>
    <dbReference type="NCBI Taxonomy" id="1583341"/>
    <lineage>
        <taxon>Bacteria</taxon>
        <taxon>Pseudomonadati</taxon>
        <taxon>Pseudomonadota</taxon>
        <taxon>Gammaproteobacteria</taxon>
        <taxon>Pseudomonadales</taxon>
        <taxon>Pseudomonadaceae</taxon>
        <taxon>Pseudomonas</taxon>
    </lineage>
</organism>
<evidence type="ECO:0000313" key="1">
    <source>
        <dbReference type="EMBL" id="SOS16711.1"/>
    </source>
</evidence>
<evidence type="ECO:0000313" key="2">
    <source>
        <dbReference type="Proteomes" id="UP000239025"/>
    </source>
</evidence>
<protein>
    <submittedName>
        <fullName evidence="1">Effector protein hopM1</fullName>
    </submittedName>
</protein>
<reference evidence="2" key="1">
    <citation type="submission" date="2017-11" db="EMBL/GenBank/DDBJ databases">
        <authorList>
            <person name="Blom J."/>
        </authorList>
    </citation>
    <scope>NUCLEOTIDE SEQUENCE [LARGE SCALE GENOMIC DNA]</scope>
</reference>
<keyword evidence="2" id="KW-1185">Reference proteome</keyword>
<dbReference type="AlphaFoldDB" id="A0A193SL61"/>
<sequence>MNHSLAVLDERIAALDSQLEGANEGSRPSLLMDRQALETARAMLSDLHADFCKSPEAKRLNAVAAHTQMDALIDKLNVDRNSVGGWKGVGPIVAAAVPQFMVSMLHLGYILTATGDAMKDAVPGKSADASMKRALAVGLTAGVAHEGITNLLKPIVQAGFQKTGLNERLNMVPLKGIDTDSVIPDPFELKNDNGALVRKTPEEAAEDKAFVESERAVLNQKKVQVSSTHPLGEMIPYGAFGGGQAVRQMLNDFNLLNGQTLSARAVTSGIAGAISATTQTIAQLNSTYVDPRGRKIPVFTPDRANADLGKDLAKGLDLREPAVRTAFYSKAVSGVQSAALNGALPPVAVQPEGTSGTLSAGNILRNMALAATGSVSYLSTLYANQSVTAEAKALKEAGMGGATPMVARTETALSNIRHPDRASLPHTFQPATLGGVPRAVENAYHMARGALQLPTQVVVDTVRVVEDGVASGVSSLRDALKPAET</sequence>
<dbReference type="Proteomes" id="UP000239025">
    <property type="component" value="Chromosome 1"/>
</dbReference>
<proteinExistence type="predicted"/>
<name>A0A193SL61_9PSED</name>
<dbReference type="EMBL" id="LT963395">
    <property type="protein sequence ID" value="SOS16711.1"/>
    <property type="molecule type" value="Genomic_DNA"/>
</dbReference>
<gene>
    <name evidence="1" type="primary">hopM4</name>
    <name evidence="1" type="ORF">PL963_01185</name>
</gene>